<accession>A0A7X2LT36</accession>
<gene>
    <name evidence="1" type="ORF">GJ700_12730</name>
</gene>
<reference evidence="1 2" key="1">
    <citation type="submission" date="2019-11" db="EMBL/GenBank/DDBJ databases">
        <title>Novel species isolated from a subtropical stream in China.</title>
        <authorList>
            <person name="Lu H."/>
        </authorList>
    </citation>
    <scope>NUCLEOTIDE SEQUENCE [LARGE SCALE GENOMIC DNA]</scope>
    <source>
        <strain evidence="1 2">FT92W</strain>
    </source>
</reference>
<protein>
    <submittedName>
        <fullName evidence="1">Uncharacterized protein</fullName>
    </submittedName>
</protein>
<organism evidence="1 2">
    <name type="scientific">Pseudoduganella rivuli</name>
    <dbReference type="NCBI Taxonomy" id="2666085"/>
    <lineage>
        <taxon>Bacteria</taxon>
        <taxon>Pseudomonadati</taxon>
        <taxon>Pseudomonadota</taxon>
        <taxon>Betaproteobacteria</taxon>
        <taxon>Burkholderiales</taxon>
        <taxon>Oxalobacteraceae</taxon>
        <taxon>Telluria group</taxon>
        <taxon>Pseudoduganella</taxon>
    </lineage>
</organism>
<dbReference type="EMBL" id="WKJJ01000007">
    <property type="protein sequence ID" value="MRV72573.1"/>
    <property type="molecule type" value="Genomic_DNA"/>
</dbReference>
<evidence type="ECO:0000313" key="1">
    <source>
        <dbReference type="EMBL" id="MRV72573.1"/>
    </source>
</evidence>
<proteinExistence type="predicted"/>
<name>A0A7X2LT36_9BURK</name>
<dbReference type="AlphaFoldDB" id="A0A7X2LT36"/>
<dbReference type="RefSeq" id="WP_154374282.1">
    <property type="nucleotide sequence ID" value="NZ_WKJJ01000007.1"/>
</dbReference>
<comment type="caution">
    <text evidence="1">The sequence shown here is derived from an EMBL/GenBank/DDBJ whole genome shotgun (WGS) entry which is preliminary data.</text>
</comment>
<keyword evidence="2" id="KW-1185">Reference proteome</keyword>
<evidence type="ECO:0000313" key="2">
    <source>
        <dbReference type="Proteomes" id="UP000446768"/>
    </source>
</evidence>
<dbReference type="Proteomes" id="UP000446768">
    <property type="component" value="Unassembled WGS sequence"/>
</dbReference>
<sequence>MKRLQEERGQAFLPDMPRIDGLEHVVDHLWQVGPTTGDGAVTHAELHYYQRNTGVELSEWEANAIRRLSVEYLNESHRATDPRYPSPWAEGEQVKVIATNTARNAIRALASL</sequence>